<feature type="transmembrane region" description="Helical" evidence="2">
    <location>
        <begin position="72"/>
        <end position="93"/>
    </location>
</feature>
<accession>A0A9P1HCM9</accession>
<keyword evidence="2" id="KW-0472">Membrane</keyword>
<feature type="transmembrane region" description="Helical" evidence="2">
    <location>
        <begin position="12"/>
        <end position="30"/>
    </location>
</feature>
<name>A0A9P1HCM9_9PEZI</name>
<evidence type="ECO:0000256" key="2">
    <source>
        <dbReference type="SAM" id="Phobius"/>
    </source>
</evidence>
<organism evidence="3 4">
    <name type="scientific">Parascedosporium putredinis</name>
    <dbReference type="NCBI Taxonomy" id="1442378"/>
    <lineage>
        <taxon>Eukaryota</taxon>
        <taxon>Fungi</taxon>
        <taxon>Dikarya</taxon>
        <taxon>Ascomycota</taxon>
        <taxon>Pezizomycotina</taxon>
        <taxon>Sordariomycetes</taxon>
        <taxon>Hypocreomycetidae</taxon>
        <taxon>Microascales</taxon>
        <taxon>Microascaceae</taxon>
        <taxon>Parascedosporium</taxon>
    </lineage>
</organism>
<evidence type="ECO:0000313" key="4">
    <source>
        <dbReference type="Proteomes" id="UP000838763"/>
    </source>
</evidence>
<gene>
    <name evidence="3" type="ORF">PPNO1_LOCUS8901</name>
</gene>
<feature type="non-terminal residue" evidence="3">
    <location>
        <position position="185"/>
    </location>
</feature>
<keyword evidence="4" id="KW-1185">Reference proteome</keyword>
<dbReference type="OrthoDB" id="6500128at2759"/>
<keyword evidence="2" id="KW-1133">Transmembrane helix</keyword>
<evidence type="ECO:0000313" key="3">
    <source>
        <dbReference type="EMBL" id="CAI4219335.1"/>
    </source>
</evidence>
<sequence length="185" mass="20580">MEGNDPVDQRFRIEATATVAIALLTSIPALRDLFGLNPRSTSQLKDGAYKDRDGESTHEDVDNFSNVVPKTALLVFSIFGLASSLYISVVDIVTDSSTILRTDNWFYTAVWAIESWLYWLSNSEISLPIRSQLSALIFEKSMRRKNVKTATGPEKEEEDKKDGKKKSDSGDENEEPTETTPLIGG</sequence>
<comment type="caution">
    <text evidence="3">The sequence shown here is derived from an EMBL/GenBank/DDBJ whole genome shotgun (WGS) entry which is preliminary data.</text>
</comment>
<dbReference type="EMBL" id="CALLCH030000019">
    <property type="protein sequence ID" value="CAI4219335.1"/>
    <property type="molecule type" value="Genomic_DNA"/>
</dbReference>
<dbReference type="AlphaFoldDB" id="A0A9P1HCM9"/>
<dbReference type="Proteomes" id="UP000838763">
    <property type="component" value="Unassembled WGS sequence"/>
</dbReference>
<feature type="compositionally biased region" description="Basic and acidic residues" evidence="1">
    <location>
        <begin position="158"/>
        <end position="169"/>
    </location>
</feature>
<reference evidence="3" key="1">
    <citation type="submission" date="2022-11" db="EMBL/GenBank/DDBJ databases">
        <authorList>
            <person name="Scott C."/>
            <person name="Bruce N."/>
        </authorList>
    </citation>
    <scope>NUCLEOTIDE SEQUENCE</scope>
</reference>
<protein>
    <submittedName>
        <fullName evidence="3">Uncharacterized protein</fullName>
    </submittedName>
</protein>
<evidence type="ECO:0000256" key="1">
    <source>
        <dbReference type="SAM" id="MobiDB-lite"/>
    </source>
</evidence>
<proteinExistence type="predicted"/>
<keyword evidence="2" id="KW-0812">Transmembrane</keyword>
<feature type="region of interest" description="Disordered" evidence="1">
    <location>
        <begin position="144"/>
        <end position="185"/>
    </location>
</feature>